<dbReference type="NCBIfam" id="NF011404">
    <property type="entry name" value="PRK14829.1"/>
    <property type="match status" value="1"/>
</dbReference>
<dbReference type="RefSeq" id="WP_285757213.1">
    <property type="nucleotide sequence ID" value="NZ_BSQG01000001.1"/>
</dbReference>
<comment type="cofactor">
    <cofactor evidence="2">
        <name>Mg(2+)</name>
        <dbReference type="ChEBI" id="CHEBI:18420"/>
    </cofactor>
    <text evidence="2">Binds 2 magnesium ions per subunit.</text>
</comment>
<comment type="function">
    <text evidence="2">Catalyzes the condensation of isopentenyl diphosphate (IPP) with allylic pyrophosphates generating different type of terpenoids.</text>
</comment>
<sequence length="283" mass="31794">MSLYNAFSSKQAPRQFVAPVPHPSGVQPPELPKELVPKHVAIVMDGNGRWAKERGLPRTEGHKAGESSLFDVIEGALELGVSYLSAYAFSTENWKRSPEEVRFLMGFNRHVIRSRRDELHARGVRVRWSGRRGRLWKSVISELEDAEELTRDNTALTLQFCVNYGGRAEIADAAAAIARDAAAGKLNPDKVNEATLAKYLYKTDIPDVDLFVRSSGEQRFSNFLLWQSAYSEFVFLDTLWPDFDRRHFWHACEIYASRDRRYGGAIPNPVEPAASGAAPEKGV</sequence>
<feature type="binding site" evidence="2">
    <location>
        <position position="62"/>
    </location>
    <ligand>
        <name>substrate</name>
    </ligand>
</feature>
<feature type="binding site" evidence="2">
    <location>
        <position position="45"/>
    </location>
    <ligand>
        <name>Mg(2+)</name>
        <dbReference type="ChEBI" id="CHEBI:18420"/>
    </ligand>
</feature>
<dbReference type="FunFam" id="3.40.1180.10:FF:000001">
    <property type="entry name" value="(2E,6E)-farnesyl-diphosphate-specific ditrans,polycis-undecaprenyl-diphosphate synthase"/>
    <property type="match status" value="1"/>
</dbReference>
<dbReference type="Gene3D" id="3.40.1180.10">
    <property type="entry name" value="Decaprenyl diphosphate synthase-like"/>
    <property type="match status" value="1"/>
</dbReference>
<name>A0A9W6UHH2_9ACTN</name>
<dbReference type="GO" id="GO:0030145">
    <property type="term" value="F:manganese ion binding"/>
    <property type="evidence" value="ECO:0007669"/>
    <property type="project" value="TreeGrafter"/>
</dbReference>
<feature type="binding site" evidence="2">
    <location>
        <position position="213"/>
    </location>
    <ligand>
        <name>substrate</name>
    </ligand>
</feature>
<dbReference type="GO" id="GO:0000287">
    <property type="term" value="F:magnesium ion binding"/>
    <property type="evidence" value="ECO:0007669"/>
    <property type="project" value="UniProtKB-UniRule"/>
</dbReference>
<dbReference type="InterPro" id="IPR036424">
    <property type="entry name" value="UPP_synth-like_sf"/>
</dbReference>
<feature type="binding site" evidence="2">
    <location>
        <begin position="219"/>
        <end position="221"/>
    </location>
    <ligand>
        <name>substrate</name>
    </ligand>
</feature>
<comment type="caution">
    <text evidence="3">The sequence shown here is derived from an EMBL/GenBank/DDBJ whole genome shotgun (WGS) entry which is preliminary data.</text>
</comment>
<dbReference type="Proteomes" id="UP001165092">
    <property type="component" value="Unassembled WGS sequence"/>
</dbReference>
<dbReference type="GO" id="GO:0005829">
    <property type="term" value="C:cytosol"/>
    <property type="evidence" value="ECO:0007669"/>
    <property type="project" value="TreeGrafter"/>
</dbReference>
<evidence type="ECO:0000313" key="3">
    <source>
        <dbReference type="EMBL" id="GLU46353.1"/>
    </source>
</evidence>
<keyword evidence="2" id="KW-0479">Metal-binding</keyword>
<organism evidence="3 4">
    <name type="scientific">Nocardiopsis ansamitocini</name>
    <dbReference type="NCBI Taxonomy" id="1670832"/>
    <lineage>
        <taxon>Bacteria</taxon>
        <taxon>Bacillati</taxon>
        <taxon>Actinomycetota</taxon>
        <taxon>Actinomycetes</taxon>
        <taxon>Streptosporangiales</taxon>
        <taxon>Nocardiopsidaceae</taxon>
        <taxon>Nocardiopsis</taxon>
    </lineage>
</organism>
<evidence type="ECO:0000256" key="2">
    <source>
        <dbReference type="HAMAP-Rule" id="MF_01139"/>
    </source>
</evidence>
<dbReference type="GO" id="GO:0008834">
    <property type="term" value="F:ditrans,polycis-undecaprenyl-diphosphate synthase [(2E,6E)-farnesyl-diphosphate specific] activity"/>
    <property type="evidence" value="ECO:0007669"/>
    <property type="project" value="TreeGrafter"/>
</dbReference>
<dbReference type="InterPro" id="IPR018520">
    <property type="entry name" value="UPP_synth-like_CS"/>
</dbReference>
<comment type="similarity">
    <text evidence="2">Belongs to the UPP synthase family.</text>
</comment>
<keyword evidence="2" id="KW-0460">Magnesium</keyword>
<protein>
    <recommendedName>
        <fullName evidence="2">Isoprenyl transferase</fullName>
        <ecNumber evidence="2">2.5.1.-</ecNumber>
    </recommendedName>
</protein>
<feature type="binding site" evidence="2">
    <location>
        <position position="94"/>
    </location>
    <ligand>
        <name>substrate</name>
    </ligand>
</feature>
<dbReference type="GO" id="GO:0033850">
    <property type="term" value="F:Z-farnesyl diphosphate synthase activity"/>
    <property type="evidence" value="ECO:0007669"/>
    <property type="project" value="TreeGrafter"/>
</dbReference>
<dbReference type="SUPFAM" id="SSF64005">
    <property type="entry name" value="Undecaprenyl diphosphate synthase"/>
    <property type="match status" value="1"/>
</dbReference>
<dbReference type="GO" id="GO:0016094">
    <property type="term" value="P:polyprenol biosynthetic process"/>
    <property type="evidence" value="ECO:0007669"/>
    <property type="project" value="TreeGrafter"/>
</dbReference>
<feature type="binding site" evidence="2">
    <location>
        <position position="50"/>
    </location>
    <ligand>
        <name>substrate</name>
    </ligand>
</feature>
<keyword evidence="4" id="KW-1185">Reference proteome</keyword>
<feature type="binding site" evidence="2">
    <location>
        <position position="58"/>
    </location>
    <ligand>
        <name>substrate</name>
    </ligand>
</feature>
<feature type="active site" description="Proton acceptor" evidence="2">
    <location>
        <position position="93"/>
    </location>
</feature>
<dbReference type="Pfam" id="PF01255">
    <property type="entry name" value="Prenyltransf"/>
    <property type="match status" value="1"/>
</dbReference>
<evidence type="ECO:0000313" key="4">
    <source>
        <dbReference type="Proteomes" id="UP001165092"/>
    </source>
</evidence>
<keyword evidence="1 2" id="KW-0808">Transferase</keyword>
<dbReference type="PANTHER" id="PTHR10291">
    <property type="entry name" value="DEHYDRODOLICHYL DIPHOSPHATE SYNTHASE FAMILY MEMBER"/>
    <property type="match status" value="1"/>
</dbReference>
<dbReference type="EC" id="2.5.1.-" evidence="2"/>
<dbReference type="AlphaFoldDB" id="A0A9W6UHH2"/>
<dbReference type="NCBIfam" id="TIGR00055">
    <property type="entry name" value="uppS"/>
    <property type="match status" value="1"/>
</dbReference>
<gene>
    <name evidence="3" type="primary">uppS</name>
    <name evidence="3" type="ORF">Nans01_07040</name>
</gene>
<dbReference type="PANTHER" id="PTHR10291:SF0">
    <property type="entry name" value="DEHYDRODOLICHYL DIPHOSPHATE SYNTHASE 2"/>
    <property type="match status" value="1"/>
</dbReference>
<evidence type="ECO:0000256" key="1">
    <source>
        <dbReference type="ARBA" id="ARBA00022679"/>
    </source>
</evidence>
<dbReference type="GO" id="GO:0005886">
    <property type="term" value="C:plasma membrane"/>
    <property type="evidence" value="ECO:0007669"/>
    <property type="project" value="TreeGrafter"/>
</dbReference>
<dbReference type="HAMAP" id="MF_01139">
    <property type="entry name" value="ISPT"/>
    <property type="match status" value="1"/>
</dbReference>
<feature type="binding site" evidence="2">
    <location>
        <begin position="90"/>
        <end position="92"/>
    </location>
    <ligand>
        <name>substrate</name>
    </ligand>
</feature>
<dbReference type="CDD" id="cd00475">
    <property type="entry name" value="Cis_IPPS"/>
    <property type="match status" value="1"/>
</dbReference>
<accession>A0A9W6UHH2</accession>
<feature type="binding site" evidence="2">
    <location>
        <begin position="46"/>
        <end position="49"/>
    </location>
    <ligand>
        <name>substrate</name>
    </ligand>
</feature>
<dbReference type="EMBL" id="BSQG01000001">
    <property type="protein sequence ID" value="GLU46353.1"/>
    <property type="molecule type" value="Genomic_DNA"/>
</dbReference>
<reference evidence="3" key="1">
    <citation type="submission" date="2023-02" db="EMBL/GenBank/DDBJ databases">
        <title>Nocardiopsis ansamitocini NBRC 112285.</title>
        <authorList>
            <person name="Ichikawa N."/>
            <person name="Sato H."/>
            <person name="Tonouchi N."/>
        </authorList>
    </citation>
    <scope>NUCLEOTIDE SEQUENCE</scope>
    <source>
        <strain evidence="3">NBRC 112285</strain>
    </source>
</reference>
<dbReference type="InterPro" id="IPR001441">
    <property type="entry name" value="UPP_synth-like"/>
</dbReference>
<feature type="binding site" evidence="2">
    <location>
        <position position="232"/>
    </location>
    <ligand>
        <name>Mg(2+)</name>
        <dbReference type="ChEBI" id="CHEBI:18420"/>
    </ligand>
</feature>
<feature type="binding site" evidence="2">
    <location>
        <position position="96"/>
    </location>
    <ligand>
        <name>substrate</name>
    </ligand>
</feature>
<dbReference type="PROSITE" id="PS01066">
    <property type="entry name" value="UPP_SYNTHASE"/>
    <property type="match status" value="1"/>
</dbReference>
<feature type="active site" evidence="2">
    <location>
        <position position="45"/>
    </location>
</feature>
<comment type="subunit">
    <text evidence="2">Homodimer.</text>
</comment>
<proteinExistence type="inferred from homology"/>